<dbReference type="PRINTS" id="PR00599">
    <property type="entry name" value="MAPEPTIDASE"/>
</dbReference>
<dbReference type="CDD" id="cd01092">
    <property type="entry name" value="APP-like"/>
    <property type="match status" value="1"/>
</dbReference>
<dbReference type="SUPFAM" id="SSF55920">
    <property type="entry name" value="Creatinase/aminopeptidase"/>
    <property type="match status" value="1"/>
</dbReference>
<sequence length="361" mass="40709">MNKIKQVQKYLTDENIDFAFITTPDNVFYFSNFKSDPHERLLGLIIFPNSEPILVCPKMEVPDAKNSGWNQDIIGHLDTDNPWELIFHEIESRQISVKNIAIEKSHFTVERFESLQQLYPHANFYRIDDKINQLRVIKEQLELDKMRKAAQLADYAIEVGCKAIREGITEVEIRTAIENAITEKGYSMSFETIVLSGPNTSSPHGVPGSRKVQHGDLILFDLGVIYEGYCSDITRTVAFGDISDEKKEIYDTVRKANESAISSVKPGVRAMDIDIVARDIISNAGYGDYFPHRLGHGLGVSIHEYPSIMNTNDLVLAPGMVFTIEPGIYHEIAGVRIEDDIVVTENGVEVLTKYTKDLVIL</sequence>
<evidence type="ECO:0000259" key="6">
    <source>
        <dbReference type="Pfam" id="PF00557"/>
    </source>
</evidence>
<dbReference type="InterPro" id="IPR000994">
    <property type="entry name" value="Pept_M24"/>
</dbReference>
<comment type="caution">
    <text evidence="8">The sequence shown here is derived from an EMBL/GenBank/DDBJ whole genome shotgun (WGS) entry which is preliminary data.</text>
</comment>
<dbReference type="GO" id="GO:0008235">
    <property type="term" value="F:metalloexopeptidase activity"/>
    <property type="evidence" value="ECO:0007669"/>
    <property type="project" value="UniProtKB-ARBA"/>
</dbReference>
<keyword evidence="4" id="KW-0378">Hydrolase</keyword>
<comment type="similarity">
    <text evidence="2">Belongs to the peptidase M24B family.</text>
</comment>
<dbReference type="Pfam" id="PF01321">
    <property type="entry name" value="Creatinase_N"/>
    <property type="match status" value="1"/>
</dbReference>
<evidence type="ECO:0000313" key="9">
    <source>
        <dbReference type="Proteomes" id="UP000030595"/>
    </source>
</evidence>
<dbReference type="GO" id="GO:0046872">
    <property type="term" value="F:metal ion binding"/>
    <property type="evidence" value="ECO:0007669"/>
    <property type="project" value="UniProtKB-KW"/>
</dbReference>
<reference evidence="8 9" key="1">
    <citation type="submission" date="2014-02" db="EMBL/GenBank/DDBJ databases">
        <title>Draft genome sequence of Lysinibacillus massiliensis CCUG 49529.</title>
        <authorList>
            <person name="Zhang F."/>
            <person name="Wang G."/>
            <person name="Zhang L."/>
        </authorList>
    </citation>
    <scope>NUCLEOTIDE SEQUENCE [LARGE SCALE GENOMIC DNA]</scope>
    <source>
        <strain evidence="8 9">CCUG 49529</strain>
    </source>
</reference>
<dbReference type="OrthoDB" id="9806388at2"/>
<dbReference type="PANTHER" id="PTHR46112:SF10">
    <property type="entry name" value="DIPEPTIDASE YKVY-RELATED"/>
    <property type="match status" value="1"/>
</dbReference>
<dbReference type="InterPro" id="IPR001714">
    <property type="entry name" value="Pept_M24_MAP"/>
</dbReference>
<dbReference type="Gene3D" id="3.40.350.10">
    <property type="entry name" value="Creatinase/prolidase N-terminal domain"/>
    <property type="match status" value="1"/>
</dbReference>
<dbReference type="EMBL" id="JPVQ01000010">
    <property type="protein sequence ID" value="KGR91167.1"/>
    <property type="molecule type" value="Genomic_DNA"/>
</dbReference>
<gene>
    <name evidence="8" type="ORF">CD30_07845</name>
</gene>
<dbReference type="InterPro" id="IPR029149">
    <property type="entry name" value="Creatin/AminoP/Spt16_N"/>
</dbReference>
<evidence type="ECO:0000256" key="1">
    <source>
        <dbReference type="ARBA" id="ARBA00001936"/>
    </source>
</evidence>
<dbReference type="InterPro" id="IPR050659">
    <property type="entry name" value="Peptidase_M24B"/>
</dbReference>
<dbReference type="Proteomes" id="UP000030595">
    <property type="component" value="Unassembled WGS sequence"/>
</dbReference>
<name>A0A0A3JVX0_9BACL</name>
<dbReference type="InterPro" id="IPR036005">
    <property type="entry name" value="Creatinase/aminopeptidase-like"/>
</dbReference>
<dbReference type="RefSeq" id="WP_036174846.1">
    <property type="nucleotide sequence ID" value="NZ_AVCZ01000010.1"/>
</dbReference>
<evidence type="ECO:0000256" key="2">
    <source>
        <dbReference type="ARBA" id="ARBA00008766"/>
    </source>
</evidence>
<keyword evidence="5" id="KW-0464">Manganese</keyword>
<dbReference type="PROSITE" id="PS00491">
    <property type="entry name" value="PROLINE_PEPTIDASE"/>
    <property type="match status" value="1"/>
</dbReference>
<feature type="domain" description="Creatinase N-terminal" evidence="7">
    <location>
        <begin position="4"/>
        <end position="137"/>
    </location>
</feature>
<organism evidence="8 9">
    <name type="scientific">Ureibacillus massiliensis 4400831 = CIP 108448 = CCUG 49529</name>
    <dbReference type="NCBI Taxonomy" id="1211035"/>
    <lineage>
        <taxon>Bacteria</taxon>
        <taxon>Bacillati</taxon>
        <taxon>Bacillota</taxon>
        <taxon>Bacilli</taxon>
        <taxon>Bacillales</taxon>
        <taxon>Caryophanaceae</taxon>
        <taxon>Ureibacillus</taxon>
    </lineage>
</organism>
<dbReference type="SUPFAM" id="SSF53092">
    <property type="entry name" value="Creatinase/prolidase N-terminal domain"/>
    <property type="match status" value="1"/>
</dbReference>
<dbReference type="eggNOG" id="COG0006">
    <property type="taxonomic scope" value="Bacteria"/>
</dbReference>
<dbReference type="FunFam" id="3.90.230.10:FF:000014">
    <property type="entry name" value="Aminopeptidase P family protein"/>
    <property type="match status" value="1"/>
</dbReference>
<keyword evidence="3" id="KW-0479">Metal-binding</keyword>
<dbReference type="Gene3D" id="3.90.230.10">
    <property type="entry name" value="Creatinase/methionine aminopeptidase superfamily"/>
    <property type="match status" value="1"/>
</dbReference>
<dbReference type="InterPro" id="IPR001131">
    <property type="entry name" value="Peptidase_M24B_aminopep-P_CS"/>
</dbReference>
<dbReference type="AlphaFoldDB" id="A0A0A3JVX0"/>
<evidence type="ECO:0000256" key="5">
    <source>
        <dbReference type="ARBA" id="ARBA00023211"/>
    </source>
</evidence>
<dbReference type="InterPro" id="IPR000587">
    <property type="entry name" value="Creatinase_N"/>
</dbReference>
<keyword evidence="9" id="KW-1185">Reference proteome</keyword>
<comment type="cofactor">
    <cofactor evidence="1">
        <name>Mn(2+)</name>
        <dbReference type="ChEBI" id="CHEBI:29035"/>
    </cofactor>
</comment>
<evidence type="ECO:0000259" key="7">
    <source>
        <dbReference type="Pfam" id="PF01321"/>
    </source>
</evidence>
<accession>A0A0A3JVX0</accession>
<evidence type="ECO:0000256" key="3">
    <source>
        <dbReference type="ARBA" id="ARBA00022723"/>
    </source>
</evidence>
<dbReference type="Pfam" id="PF00557">
    <property type="entry name" value="Peptidase_M24"/>
    <property type="match status" value="1"/>
</dbReference>
<evidence type="ECO:0000313" key="8">
    <source>
        <dbReference type="EMBL" id="KGR91167.1"/>
    </source>
</evidence>
<proteinExistence type="inferred from homology"/>
<feature type="domain" description="Peptidase M24" evidence="6">
    <location>
        <begin position="144"/>
        <end position="345"/>
    </location>
</feature>
<dbReference type="PANTHER" id="PTHR46112">
    <property type="entry name" value="AMINOPEPTIDASE"/>
    <property type="match status" value="1"/>
</dbReference>
<protein>
    <submittedName>
        <fullName evidence="8">Metallopeptidase</fullName>
    </submittedName>
</protein>
<dbReference type="GO" id="GO:0004177">
    <property type="term" value="F:aminopeptidase activity"/>
    <property type="evidence" value="ECO:0007669"/>
    <property type="project" value="UniProtKB-ARBA"/>
</dbReference>
<evidence type="ECO:0000256" key="4">
    <source>
        <dbReference type="ARBA" id="ARBA00022801"/>
    </source>
</evidence>